<dbReference type="Proteomes" id="UP001489004">
    <property type="component" value="Unassembled WGS sequence"/>
</dbReference>
<dbReference type="AlphaFoldDB" id="A0AAW1PHV7"/>
<feature type="transmembrane region" description="Helical" evidence="6">
    <location>
        <begin position="205"/>
        <end position="230"/>
    </location>
</feature>
<keyword evidence="4 6" id="KW-1133">Transmembrane helix</keyword>
<evidence type="ECO:0000256" key="2">
    <source>
        <dbReference type="ARBA" id="ARBA00010199"/>
    </source>
</evidence>
<evidence type="ECO:0000256" key="1">
    <source>
        <dbReference type="ARBA" id="ARBA00004141"/>
    </source>
</evidence>
<evidence type="ECO:0000256" key="7">
    <source>
        <dbReference type="SAM" id="MobiDB-lite"/>
    </source>
</evidence>
<comment type="subcellular location">
    <subcellularLocation>
        <location evidence="1">Membrane</location>
        <topology evidence="1">Multi-pass membrane protein</topology>
    </subcellularLocation>
</comment>
<feature type="transmembrane region" description="Helical" evidence="6">
    <location>
        <begin position="523"/>
        <end position="548"/>
    </location>
</feature>
<dbReference type="GO" id="GO:0016020">
    <property type="term" value="C:membrane"/>
    <property type="evidence" value="ECO:0007669"/>
    <property type="project" value="UniProtKB-SubCell"/>
</dbReference>
<comment type="similarity">
    <text evidence="2 6">Belongs to the multi antimicrobial extrusion (MATE) (TC 2.A.66.1) family.</text>
</comment>
<dbReference type="CDD" id="cd13132">
    <property type="entry name" value="MATE_eukaryotic"/>
    <property type="match status" value="1"/>
</dbReference>
<name>A0AAW1PHV7_9CHLO</name>
<feature type="transmembrane region" description="Helical" evidence="6">
    <location>
        <begin position="166"/>
        <end position="190"/>
    </location>
</feature>
<dbReference type="GO" id="GO:0015297">
    <property type="term" value="F:antiporter activity"/>
    <property type="evidence" value="ECO:0007669"/>
    <property type="project" value="InterPro"/>
</dbReference>
<feature type="transmembrane region" description="Helical" evidence="6">
    <location>
        <begin position="270"/>
        <end position="291"/>
    </location>
</feature>
<feature type="transmembrane region" description="Helical" evidence="6">
    <location>
        <begin position="453"/>
        <end position="476"/>
    </location>
</feature>
<evidence type="ECO:0000313" key="9">
    <source>
        <dbReference type="Proteomes" id="UP001489004"/>
    </source>
</evidence>
<evidence type="ECO:0000256" key="4">
    <source>
        <dbReference type="ARBA" id="ARBA00022989"/>
    </source>
</evidence>
<evidence type="ECO:0000256" key="6">
    <source>
        <dbReference type="RuleBase" id="RU004914"/>
    </source>
</evidence>
<dbReference type="GO" id="GO:0042910">
    <property type="term" value="F:xenobiotic transmembrane transporter activity"/>
    <property type="evidence" value="ECO:0007669"/>
    <property type="project" value="InterPro"/>
</dbReference>
<comment type="caution">
    <text evidence="8">The sequence shown here is derived from an EMBL/GenBank/DDBJ whole genome shotgun (WGS) entry which is preliminary data.</text>
</comment>
<organism evidence="8 9">
    <name type="scientific">[Myrmecia] bisecta</name>
    <dbReference type="NCBI Taxonomy" id="41462"/>
    <lineage>
        <taxon>Eukaryota</taxon>
        <taxon>Viridiplantae</taxon>
        <taxon>Chlorophyta</taxon>
        <taxon>core chlorophytes</taxon>
        <taxon>Trebouxiophyceae</taxon>
        <taxon>Trebouxiales</taxon>
        <taxon>Trebouxiaceae</taxon>
        <taxon>Myrmecia</taxon>
    </lineage>
</organism>
<dbReference type="EMBL" id="JALJOR010000012">
    <property type="protein sequence ID" value="KAK9807773.1"/>
    <property type="molecule type" value="Genomic_DNA"/>
</dbReference>
<dbReference type="InterPro" id="IPR002528">
    <property type="entry name" value="MATE_fam"/>
</dbReference>
<feature type="region of interest" description="Disordered" evidence="7">
    <location>
        <begin position="1"/>
        <end position="34"/>
    </location>
</feature>
<gene>
    <name evidence="8" type="ORF">WJX72_008850</name>
</gene>
<evidence type="ECO:0000256" key="5">
    <source>
        <dbReference type="ARBA" id="ARBA00023136"/>
    </source>
</evidence>
<dbReference type="InterPro" id="IPR045069">
    <property type="entry name" value="MATE_euk"/>
</dbReference>
<dbReference type="Pfam" id="PF01554">
    <property type="entry name" value="MatE"/>
    <property type="match status" value="2"/>
</dbReference>
<feature type="transmembrane region" description="Helical" evidence="6">
    <location>
        <begin position="413"/>
        <end position="432"/>
    </location>
</feature>
<sequence length="618" mass="65694">MGSLGPSDAYTPHAYSRTAADPLDDLPTTSYTAGQDDSAAAMIPARSELDADLESATLIDSAQRQHAFEVSQAQGQPEVGGKSVLRQEVVQLAYLAAPATVQSVAQYCMVITTLLVVGRFAGTREMAAAAVANTYFNLMWALLMGIASGFDTLASQAYGARDRALVVSWGIVAALVLCIVCVPIGVSLWFGDKLALYVFRQPDDIAIMVAHFCRWLIPGMFPFVVGLVIIKGFQAQNMMWEPAWLTVAAAVINIAAVVTCMTIWQAGWAAAFAITLTRYIQLAYMIAYVYYSRHTCMSLERVQRTRPTAEADAGDDEEFEAVPLNSDSASSLSVLSLGKHGNARRDKLDVVVTAEPWSLQELVVVALSPSRVWQYCRLAIPGGCMMAVESGAWEVMGAMAGMLGTAELDASTALLSVAAFLYFTFPFGLATASTIRVGNLLGAGQAQRARLSAWLTVSCGAAGGAISGLICLALRHRIGRAFVDDEQVVGLVATIAPITAAFFALDGIAATAGGVLRGMGRQALLLAYNIGGFWFVGVPLGAVFTFVLGWRLPGLWLGTAVGCLIVAALGLVTLLRVDWEQGAVNSQASMRNQEHDAHQEAVAEEPNQLAYAADSVPV</sequence>
<dbReference type="PANTHER" id="PTHR11206">
    <property type="entry name" value="MULTIDRUG RESISTANCE PROTEIN"/>
    <property type="match status" value="1"/>
</dbReference>
<reference evidence="8 9" key="1">
    <citation type="journal article" date="2024" name="Nat. Commun.">
        <title>Phylogenomics reveals the evolutionary origins of lichenization in chlorophyte algae.</title>
        <authorList>
            <person name="Puginier C."/>
            <person name="Libourel C."/>
            <person name="Otte J."/>
            <person name="Skaloud P."/>
            <person name="Haon M."/>
            <person name="Grisel S."/>
            <person name="Petersen M."/>
            <person name="Berrin J.G."/>
            <person name="Delaux P.M."/>
            <person name="Dal Grande F."/>
            <person name="Keller J."/>
        </authorList>
    </citation>
    <scope>NUCLEOTIDE SEQUENCE [LARGE SCALE GENOMIC DNA]</scope>
    <source>
        <strain evidence="8 9">SAG 2043</strain>
    </source>
</reference>
<evidence type="ECO:0000313" key="8">
    <source>
        <dbReference type="EMBL" id="KAK9807773.1"/>
    </source>
</evidence>
<accession>A0AAW1PHV7</accession>
<keyword evidence="9" id="KW-1185">Reference proteome</keyword>
<feature type="transmembrane region" description="Helical" evidence="6">
    <location>
        <begin position="242"/>
        <end position="264"/>
    </location>
</feature>
<feature type="transmembrane region" description="Helical" evidence="6">
    <location>
        <begin position="135"/>
        <end position="154"/>
    </location>
</feature>
<proteinExistence type="inferred from homology"/>
<protein>
    <recommendedName>
        <fullName evidence="6">Protein DETOXIFICATION</fullName>
    </recommendedName>
    <alternativeName>
        <fullName evidence="6">Multidrug and toxic compound extrusion protein</fullName>
    </alternativeName>
</protein>
<dbReference type="GO" id="GO:1990961">
    <property type="term" value="P:xenobiotic detoxification by transmembrane export across the plasma membrane"/>
    <property type="evidence" value="ECO:0007669"/>
    <property type="project" value="InterPro"/>
</dbReference>
<feature type="transmembrane region" description="Helical" evidence="6">
    <location>
        <begin position="488"/>
        <end position="516"/>
    </location>
</feature>
<keyword evidence="5 6" id="KW-0472">Membrane</keyword>
<feature type="transmembrane region" description="Helical" evidence="6">
    <location>
        <begin position="554"/>
        <end position="575"/>
    </location>
</feature>
<evidence type="ECO:0000256" key="3">
    <source>
        <dbReference type="ARBA" id="ARBA00022692"/>
    </source>
</evidence>
<keyword evidence="3 6" id="KW-0812">Transmembrane</keyword>